<accession>A0ABP5HW84</accession>
<dbReference type="InterPro" id="IPR001845">
    <property type="entry name" value="HTH_ArsR_DNA-bd_dom"/>
</dbReference>
<proteinExistence type="predicted"/>
<evidence type="ECO:0000313" key="2">
    <source>
        <dbReference type="EMBL" id="GAA2087573.1"/>
    </source>
</evidence>
<dbReference type="InterPro" id="IPR036390">
    <property type="entry name" value="WH_DNA-bd_sf"/>
</dbReference>
<sequence length="330" mass="35676">MLRVVFTAEDLARLRVAREPDALWEITNSVQTLQRRDGRAVFGTWRHAVRPRLGPESRLLASLLPPCGYSPDFLTPGTREPAALDAAVDTMLSTPRRTLAADLERFAAEHGRVPRWAGALADAGGRSGAEPLRRLGGAVRAYYDTAVAPYWSRVHAHVDADRNLRLHALLDGGAEGLLASLGPHFRWRPPVLEVAYPVDQELRLEGRGLLLQPSYFCWPAPVSLADPERPPVLVYPVSHERGDGGPPTGDGLGELLGRTRAALLRATGCGSSTTELARLLDVTGPAVSQHTAVLRENGLLVTVRKGGRSFHSVTAQGRALIHAAEHGSLQ</sequence>
<comment type="caution">
    <text evidence="2">The sequence shown here is derived from an EMBL/GenBank/DDBJ whole genome shotgun (WGS) entry which is preliminary data.</text>
</comment>
<keyword evidence="3" id="KW-1185">Reference proteome</keyword>
<dbReference type="SUPFAM" id="SSF46785">
    <property type="entry name" value="Winged helix' DNA-binding domain"/>
    <property type="match status" value="1"/>
</dbReference>
<dbReference type="Gene3D" id="1.10.10.10">
    <property type="entry name" value="Winged helix-like DNA-binding domain superfamily/Winged helix DNA-binding domain"/>
    <property type="match status" value="1"/>
</dbReference>
<dbReference type="EMBL" id="BAAAPE010000013">
    <property type="protein sequence ID" value="GAA2087573.1"/>
    <property type="molecule type" value="Genomic_DNA"/>
</dbReference>
<dbReference type="InterPro" id="IPR011991">
    <property type="entry name" value="ArsR-like_HTH"/>
</dbReference>
<dbReference type="InterPro" id="IPR036388">
    <property type="entry name" value="WH-like_DNA-bd_sf"/>
</dbReference>
<evidence type="ECO:0000313" key="3">
    <source>
        <dbReference type="Proteomes" id="UP001500016"/>
    </source>
</evidence>
<dbReference type="RefSeq" id="WP_344531583.1">
    <property type="nucleotide sequence ID" value="NZ_BAAAPE010000013.1"/>
</dbReference>
<name>A0ABP5HW84_9ACTN</name>
<feature type="domain" description="HTH arsR-type" evidence="1">
    <location>
        <begin position="251"/>
        <end position="326"/>
    </location>
</feature>
<reference evidence="3" key="1">
    <citation type="journal article" date="2019" name="Int. J. Syst. Evol. Microbiol.">
        <title>The Global Catalogue of Microorganisms (GCM) 10K type strain sequencing project: providing services to taxonomists for standard genome sequencing and annotation.</title>
        <authorList>
            <consortium name="The Broad Institute Genomics Platform"/>
            <consortium name="The Broad Institute Genome Sequencing Center for Infectious Disease"/>
            <person name="Wu L."/>
            <person name="Ma J."/>
        </authorList>
    </citation>
    <scope>NUCLEOTIDE SEQUENCE [LARGE SCALE GENOMIC DNA]</scope>
    <source>
        <strain evidence="3">JCM 15478</strain>
    </source>
</reference>
<dbReference type="SMART" id="SM00418">
    <property type="entry name" value="HTH_ARSR"/>
    <property type="match status" value="1"/>
</dbReference>
<evidence type="ECO:0000259" key="1">
    <source>
        <dbReference type="SMART" id="SM00418"/>
    </source>
</evidence>
<organism evidence="2 3">
    <name type="scientific">Streptomyces albiaxialis</name>
    <dbReference type="NCBI Taxonomy" id="329523"/>
    <lineage>
        <taxon>Bacteria</taxon>
        <taxon>Bacillati</taxon>
        <taxon>Actinomycetota</taxon>
        <taxon>Actinomycetes</taxon>
        <taxon>Kitasatosporales</taxon>
        <taxon>Streptomycetaceae</taxon>
        <taxon>Streptomyces</taxon>
    </lineage>
</organism>
<dbReference type="Proteomes" id="UP001500016">
    <property type="component" value="Unassembled WGS sequence"/>
</dbReference>
<gene>
    <name evidence="2" type="ORF">GCM10009801_50660</name>
</gene>
<dbReference type="CDD" id="cd00090">
    <property type="entry name" value="HTH_ARSR"/>
    <property type="match status" value="1"/>
</dbReference>
<protein>
    <submittedName>
        <fullName evidence="2">Winged helix-turn-helix domain-containing protein</fullName>
    </submittedName>
</protein>